<reference evidence="2 3" key="1">
    <citation type="submission" date="2018-06" db="EMBL/GenBank/DDBJ databases">
        <title>Extensive metabolic versatility and redundancy in microbially diverse, dynamic hydrothermal sediments.</title>
        <authorList>
            <person name="Dombrowski N."/>
            <person name="Teske A."/>
            <person name="Baker B.J."/>
        </authorList>
    </citation>
    <scope>NUCLEOTIDE SEQUENCE [LARGE SCALE GENOMIC DNA]</scope>
    <source>
        <strain evidence="2">B9_G13</strain>
    </source>
</reference>
<evidence type="ECO:0000313" key="3">
    <source>
        <dbReference type="Proteomes" id="UP000277633"/>
    </source>
</evidence>
<keyword evidence="1" id="KW-1133">Transmembrane helix</keyword>
<organism evidence="2 3">
    <name type="scientific">Candidatus Iainarchaeum sp</name>
    <dbReference type="NCBI Taxonomy" id="3101447"/>
    <lineage>
        <taxon>Archaea</taxon>
        <taxon>Candidatus Iainarchaeota</taxon>
        <taxon>Candidatus Iainarchaeia</taxon>
        <taxon>Candidatus Iainarchaeales</taxon>
        <taxon>Candidatus Iainarchaeaceae</taxon>
        <taxon>Candidatus Iainarchaeum</taxon>
    </lineage>
</organism>
<evidence type="ECO:0000256" key="1">
    <source>
        <dbReference type="SAM" id="Phobius"/>
    </source>
</evidence>
<keyword evidence="1" id="KW-0472">Membrane</keyword>
<gene>
    <name evidence="2" type="ORF">DRO07_00315</name>
</gene>
<accession>A0A497JII3</accession>
<name>A0A497JII3_9ARCH</name>
<keyword evidence="1" id="KW-0812">Transmembrane</keyword>
<protein>
    <submittedName>
        <fullName evidence="2">Uncharacterized protein</fullName>
    </submittedName>
</protein>
<dbReference type="EMBL" id="QMWO01000006">
    <property type="protein sequence ID" value="RLG70385.1"/>
    <property type="molecule type" value="Genomic_DNA"/>
</dbReference>
<dbReference type="AlphaFoldDB" id="A0A497JII3"/>
<evidence type="ECO:0000313" key="2">
    <source>
        <dbReference type="EMBL" id="RLG70385.1"/>
    </source>
</evidence>
<proteinExistence type="predicted"/>
<feature type="transmembrane region" description="Helical" evidence="1">
    <location>
        <begin position="12"/>
        <end position="29"/>
    </location>
</feature>
<sequence length="166" mass="19031">MLATEERGQAYLLIGILLAGFVFVAIYSARMATGISRFGTFEIENLKRELPIAYTTGIYLNDLNYVMTHTSEELKEFYLEKRLTLKLLFTAYDENGHYILGNYWGRDCSYSTSAISGIVKNNSTTTINKETLLNDYSLTFCGKSFNLQNKFYYYAELHRGAEVIKK</sequence>
<dbReference type="Proteomes" id="UP000277633">
    <property type="component" value="Unassembled WGS sequence"/>
</dbReference>
<comment type="caution">
    <text evidence="2">The sequence shown here is derived from an EMBL/GenBank/DDBJ whole genome shotgun (WGS) entry which is preliminary data.</text>
</comment>